<dbReference type="InterPro" id="IPR036291">
    <property type="entry name" value="NAD(P)-bd_dom_sf"/>
</dbReference>
<dbReference type="Gene3D" id="3.40.50.720">
    <property type="entry name" value="NAD(P)-binding Rossmann-like Domain"/>
    <property type="match status" value="1"/>
</dbReference>
<reference evidence="4" key="1">
    <citation type="submission" date="2021-04" db="EMBL/GenBank/DDBJ databases">
        <authorList>
            <person name="Rodrigo-Torres L."/>
            <person name="Arahal R. D."/>
            <person name="Lucena T."/>
        </authorList>
    </citation>
    <scope>NUCLEOTIDE SEQUENCE</scope>
    <source>
        <strain evidence="4">AS29M-1</strain>
    </source>
</reference>
<proteinExistence type="inferred from homology"/>
<dbReference type="PANTHER" id="PTHR44196:SF1">
    <property type="entry name" value="DEHYDROGENASE_REDUCTASE SDR FAMILY MEMBER 7B"/>
    <property type="match status" value="1"/>
</dbReference>
<dbReference type="Proteomes" id="UP000683507">
    <property type="component" value="Chromosome"/>
</dbReference>
<dbReference type="CDD" id="cd05233">
    <property type="entry name" value="SDR_c"/>
    <property type="match status" value="1"/>
</dbReference>
<dbReference type="SUPFAM" id="SSF51735">
    <property type="entry name" value="NAD(P)-binding Rossmann-fold domains"/>
    <property type="match status" value="1"/>
</dbReference>
<evidence type="ECO:0000313" key="4">
    <source>
        <dbReference type="EMBL" id="CAG5079849.1"/>
    </source>
</evidence>
<dbReference type="RefSeq" id="WP_258541314.1">
    <property type="nucleotide sequence ID" value="NZ_OU015584.1"/>
</dbReference>
<evidence type="ECO:0000256" key="1">
    <source>
        <dbReference type="ARBA" id="ARBA00006484"/>
    </source>
</evidence>
<dbReference type="InterPro" id="IPR002347">
    <property type="entry name" value="SDR_fam"/>
</dbReference>
<dbReference type="PRINTS" id="PR00081">
    <property type="entry name" value="GDHRDH"/>
</dbReference>
<keyword evidence="2 4" id="KW-0560">Oxidoreductase</keyword>
<dbReference type="AlphaFoldDB" id="A0A916NG40"/>
<evidence type="ECO:0000256" key="3">
    <source>
        <dbReference type="RuleBase" id="RU000363"/>
    </source>
</evidence>
<dbReference type="GO" id="GO:0016020">
    <property type="term" value="C:membrane"/>
    <property type="evidence" value="ECO:0007669"/>
    <property type="project" value="TreeGrafter"/>
</dbReference>
<dbReference type="GO" id="GO:0016491">
    <property type="term" value="F:oxidoreductase activity"/>
    <property type="evidence" value="ECO:0007669"/>
    <property type="project" value="UniProtKB-KW"/>
</dbReference>
<name>A0A916NG40_9FLAO</name>
<gene>
    <name evidence="4" type="primary">acr1</name>
    <name evidence="4" type="ORF">CRYO30217_01096</name>
</gene>
<dbReference type="EMBL" id="OU015584">
    <property type="protein sequence ID" value="CAG5079849.1"/>
    <property type="molecule type" value="Genomic_DNA"/>
</dbReference>
<comment type="similarity">
    <text evidence="1 3">Belongs to the short-chain dehydrogenases/reductases (SDR) family.</text>
</comment>
<organism evidence="4 5">
    <name type="scientific">Parvicella tangerina</name>
    <dbReference type="NCBI Taxonomy" id="2829795"/>
    <lineage>
        <taxon>Bacteria</taxon>
        <taxon>Pseudomonadati</taxon>
        <taxon>Bacteroidota</taxon>
        <taxon>Flavobacteriia</taxon>
        <taxon>Flavobacteriales</taxon>
        <taxon>Parvicellaceae</taxon>
        <taxon>Parvicella</taxon>
    </lineage>
</organism>
<protein>
    <submittedName>
        <fullName evidence="4">Fatty acyl-CoA reductase</fullName>
        <ecNumber evidence="4">1.2.1.-</ecNumber>
    </submittedName>
</protein>
<keyword evidence="5" id="KW-1185">Reference proteome</keyword>
<dbReference type="KEGG" id="ptan:CRYO30217_01096"/>
<dbReference type="EC" id="1.2.1.-" evidence="4"/>
<evidence type="ECO:0000313" key="5">
    <source>
        <dbReference type="Proteomes" id="UP000683507"/>
    </source>
</evidence>
<dbReference type="Pfam" id="PF00106">
    <property type="entry name" value="adh_short"/>
    <property type="match status" value="1"/>
</dbReference>
<evidence type="ECO:0000256" key="2">
    <source>
        <dbReference type="ARBA" id="ARBA00023002"/>
    </source>
</evidence>
<sequence>MNNIWEKILFPPVYLNTKKVGEGVKGKTILITGASRGIGRATAELLSSFDVKLILVARSLEKLIEVKEFVHKAGAFAQIIQADIRKEEEVQMIIESITEVDIIISNAGKSIRRSLWESLDRFTDVQRTIHVNYLGPTQLILGLLPKLCEGGVVINVSALNVLLHPAKKWAVYQASKAAFDQWFRSIISELGEKKIKGKSVYLPLVRTDMIAPTAHYEKYPAMSAEEVARIIVRLLVSRRTRYRPYWLPFVQLLDFFLGQFWWKRQ</sequence>
<dbReference type="PRINTS" id="PR00080">
    <property type="entry name" value="SDRFAMILY"/>
</dbReference>
<accession>A0A916NG40</accession>
<dbReference type="PANTHER" id="PTHR44196">
    <property type="entry name" value="DEHYDROGENASE/REDUCTASE SDR FAMILY MEMBER 7B"/>
    <property type="match status" value="1"/>
</dbReference>